<reference evidence="4" key="1">
    <citation type="journal article" date="2014" name="Microb. Cell Fact.">
        <title>Exploiting Issatchenkia orientalis SD108 for succinic acid production.</title>
        <authorList>
            <person name="Xiao H."/>
            <person name="Shao Z."/>
            <person name="Jiang Y."/>
            <person name="Dole S."/>
            <person name="Zhao H."/>
        </authorList>
    </citation>
    <scope>NUCLEOTIDE SEQUENCE [LARGE SCALE GENOMIC DNA]</scope>
    <source>
        <strain evidence="4">SD108</strain>
    </source>
</reference>
<proteinExistence type="predicted"/>
<feature type="signal peptide" evidence="1">
    <location>
        <begin position="1"/>
        <end position="21"/>
    </location>
</feature>
<name>A0A099NXQ4_PICKU</name>
<dbReference type="EMBL" id="JQFK01000033">
    <property type="protein sequence ID" value="KGK37613.1"/>
    <property type="molecule type" value="Genomic_DNA"/>
</dbReference>
<dbReference type="AlphaFoldDB" id="A0A099NXQ4"/>
<dbReference type="eggNOG" id="ENOG502QPQC">
    <property type="taxonomic scope" value="Eukaryota"/>
</dbReference>
<dbReference type="Pfam" id="PF10528">
    <property type="entry name" value="GLEYA"/>
    <property type="match status" value="1"/>
</dbReference>
<dbReference type="HOGENOM" id="CLU_579486_0_0_1"/>
<feature type="chain" id="PRO_5001951720" description="PA14 domain-containing protein" evidence="1">
    <location>
        <begin position="22"/>
        <end position="472"/>
    </location>
</feature>
<evidence type="ECO:0000313" key="4">
    <source>
        <dbReference type="Proteomes" id="UP000029867"/>
    </source>
</evidence>
<keyword evidence="1" id="KW-0732">Signal</keyword>
<evidence type="ECO:0000256" key="1">
    <source>
        <dbReference type="SAM" id="SignalP"/>
    </source>
</evidence>
<feature type="non-terminal residue" evidence="3">
    <location>
        <position position="472"/>
    </location>
</feature>
<organism evidence="3 4">
    <name type="scientific">Pichia kudriavzevii</name>
    <name type="common">Yeast</name>
    <name type="synonym">Issatchenkia orientalis</name>
    <dbReference type="NCBI Taxonomy" id="4909"/>
    <lineage>
        <taxon>Eukaryota</taxon>
        <taxon>Fungi</taxon>
        <taxon>Dikarya</taxon>
        <taxon>Ascomycota</taxon>
        <taxon>Saccharomycotina</taxon>
        <taxon>Pichiomycetes</taxon>
        <taxon>Pichiales</taxon>
        <taxon>Pichiaceae</taxon>
        <taxon>Pichia</taxon>
    </lineage>
</organism>
<protein>
    <recommendedName>
        <fullName evidence="2">PA14 domain-containing protein</fullName>
    </recommendedName>
</protein>
<evidence type="ECO:0000259" key="2">
    <source>
        <dbReference type="PROSITE" id="PS51820"/>
    </source>
</evidence>
<dbReference type="VEuPathDB" id="FungiDB:C5L36_0E05330"/>
<feature type="domain" description="PA14" evidence="2">
    <location>
        <begin position="56"/>
        <end position="220"/>
    </location>
</feature>
<dbReference type="Gene3D" id="2.60.120.1560">
    <property type="match status" value="1"/>
</dbReference>
<accession>A0A099NXQ4</accession>
<evidence type="ECO:0000313" key="3">
    <source>
        <dbReference type="EMBL" id="KGK37613.1"/>
    </source>
</evidence>
<comment type="caution">
    <text evidence="3">The sequence shown here is derived from an EMBL/GenBank/DDBJ whole genome shotgun (WGS) entry which is preliminary data.</text>
</comment>
<dbReference type="Proteomes" id="UP000029867">
    <property type="component" value="Unassembled WGS sequence"/>
</dbReference>
<dbReference type="PROSITE" id="PS51820">
    <property type="entry name" value="PA14"/>
    <property type="match status" value="1"/>
</dbReference>
<sequence>MKFTPLSLLVSALSCAGTALADFQGKLIAQNEGCDIKNIKSVNGFSANIYSYTYSDMSDYSNTAYFQNGFTQAGLITTIANVPDAQFDNNQGFEVSTTGELWGVNIPITNFALDLSGYFYAETTGIYEFQVINVDESAMIWLGTGGFDCCNPQMSQLGSPSNAVLFATKSEQDVQKSYVYLEGGNLYPIRIAYINAVSDSALSFNIVTPSGSNADLSSLVYQLDGATAGMQCTKVTASTTLGSTTVYVTNVPQGSTYHVPVTITSSGSAVIVDEAQVGIVSMVDTLSITSTKTWSESTTSTTTITTAFTSSDGQVYGENLVEVFVPPLPTITTTWTGNFVNSVKTTMPITLTDGSVVTTEVVLVEEPPLSTTYSAWDKTSYLTTTVETTLAWGPSTTYVEVFGPALSTTSTWGSGVSTETVTTQAVITDGDNTITTSYVEIILPGLTRTTSEWTAYSTATSYWTTTIDGKEQ</sequence>
<gene>
    <name evidence="3" type="ORF">JL09_g3273</name>
</gene>
<dbReference type="PROSITE" id="PS51257">
    <property type="entry name" value="PROKAR_LIPOPROTEIN"/>
    <property type="match status" value="1"/>
</dbReference>
<dbReference type="InterPro" id="IPR018871">
    <property type="entry name" value="GLEYA_adhesin_domain"/>
</dbReference>
<dbReference type="InterPro" id="IPR037524">
    <property type="entry name" value="PA14/GLEYA"/>
</dbReference>